<accession>A0ABT2I969</accession>
<proteinExistence type="predicted"/>
<keyword evidence="3" id="KW-1185">Reference proteome</keyword>
<dbReference type="InterPro" id="IPR024983">
    <property type="entry name" value="CHAT_dom"/>
</dbReference>
<dbReference type="EMBL" id="JANZXA010000014">
    <property type="protein sequence ID" value="MCT2401386.1"/>
    <property type="molecule type" value="Genomic_DNA"/>
</dbReference>
<protein>
    <submittedName>
        <fullName evidence="2">CHAT domain-containing protein</fullName>
    </submittedName>
</protein>
<gene>
    <name evidence="2" type="ORF">NZK81_17690</name>
</gene>
<dbReference type="Pfam" id="PF12770">
    <property type="entry name" value="CHAT"/>
    <property type="match status" value="1"/>
</dbReference>
<comment type="caution">
    <text evidence="2">The sequence shown here is derived from an EMBL/GenBank/DDBJ whole genome shotgun (WGS) entry which is preliminary data.</text>
</comment>
<dbReference type="Proteomes" id="UP001165583">
    <property type="component" value="Unassembled WGS sequence"/>
</dbReference>
<reference evidence="2" key="1">
    <citation type="submission" date="2022-09" db="EMBL/GenBank/DDBJ databases">
        <title>Novosphingobium sp. Nov., a polycyclic aromatic hydrocarbon-degrading bacterium isolated form mangrove sediments in HongKong.</title>
        <authorList>
            <person name="Hu Z."/>
        </authorList>
    </citation>
    <scope>NUCLEOTIDE SEQUENCE</scope>
    <source>
        <strain evidence="2">HK4-1</strain>
    </source>
</reference>
<sequence>MDDPGIADASQKLVDYVEDKYGKESQLFLYELEAHARDLTVPSRVTEARLLYPEIISLNEKLYGAESEQYHLIHNEYARALSLAGYPEEAAQANLTGFEAELADVLNCGRVTPGLILGCNNNEALFATSLGVLAGTLADAGRGEEVPALFDRVRGELETKWGQCGGPGWKFDCSEVPEDREHIDSAEADYFANHGMKARAAEIYQRIFASKAARFEPCLRENDRYCSNYRIRSAWRDLDGALDGLGRQEDRLGPLETIIRLSMSESGWLRRNGDSLSSDEQDEVKDIEAKLKTYASLASRLGARERGKAFLASVSQSDLFASTLGQESLKAQLEKLDKQADSMTRSSPEHLAVLREMVDLATELHGDGSQEQFDRLRDLYFVVDGEDPAAALAIAKRNLALQRAAHPDDYFTVYAALGDQVDVLVDLGRAEEAIASLEAVLGSDVNRAKANVFADPAAYRRATSLAFDDPFGEFETLNARLAILLLDADKDDAAALEAARMAATGHRGYLQSLGFSEADQKLYEQALLGTGFLANLHVAGQKKFELLADALWQRKSAVSDADREAFSALQDAMTSGVTLAVGRSAARDLLKNAGVANLLEERDRLLAESDAASSNLNTQRDLTTLARARDKRAQVDLELRKAAPGFFRLMRPEALPLAEVQDMLGPNEAIVLLVPTSHGTHAMAVTREGLVWHRSDLDSGKIGALVAALREDLDPAGSKIPPPWFYIFRRTLAYQLYTELLMPLHGALKGKDTLYFALSGDLARLPPGVLVTAPPEGDDDDLEAMRTTHWLIDDFAVVQIPSVQSLRFLREKTTGEKSSIPASFAGFGDPVLEGKAATRGAFDGTFIDTRVNPFRGGSLADIDSIAQLSRLPGTATELEAIRSALHASKNGLFLGRNATETMVKQTDLSHVGILAFATHGLLAGEIDSVVEPGLVFTPPEEATEMDDGLLTASEVMQLSLSADWVILSACNTAGGEGTNAEALSGLARTFFYAGAKSLLASHWQVRDDMAALLSSRTVLLRQEDPSISRAEALRRTMIDIRKNSPDETAAHPSSWAPFVVVGDAR</sequence>
<evidence type="ECO:0000313" key="3">
    <source>
        <dbReference type="Proteomes" id="UP001165583"/>
    </source>
</evidence>
<dbReference type="RefSeq" id="WP_260047414.1">
    <property type="nucleotide sequence ID" value="NZ_JANZXA010000014.1"/>
</dbReference>
<evidence type="ECO:0000313" key="2">
    <source>
        <dbReference type="EMBL" id="MCT2401386.1"/>
    </source>
</evidence>
<name>A0ABT2I969_9SPHN</name>
<feature type="domain" description="CHAT" evidence="1">
    <location>
        <begin position="732"/>
        <end position="1063"/>
    </location>
</feature>
<evidence type="ECO:0000259" key="1">
    <source>
        <dbReference type="Pfam" id="PF12770"/>
    </source>
</evidence>
<organism evidence="2 3">
    <name type="scientific">Novosphingobium mangrovi</name>
    <name type="common">ex Huang et al. 2023</name>
    <dbReference type="NCBI Taxonomy" id="2976432"/>
    <lineage>
        <taxon>Bacteria</taxon>
        <taxon>Pseudomonadati</taxon>
        <taxon>Pseudomonadota</taxon>
        <taxon>Alphaproteobacteria</taxon>
        <taxon>Sphingomonadales</taxon>
        <taxon>Sphingomonadaceae</taxon>
        <taxon>Novosphingobium</taxon>
    </lineage>
</organism>